<proteinExistence type="predicted"/>
<comment type="caution">
    <text evidence="1">The sequence shown here is derived from an EMBL/GenBank/DDBJ whole genome shotgun (WGS) entry which is preliminary data.</text>
</comment>
<accession>A0A9P9G0X6</accession>
<sequence length="266" mass="29882">MTPTPLPSFNQLFLSGQGPRANDAVKRLFWILEGPLESSIFVLDDPAQPEGPRQPYFQQTLAGTTWHPVSQEPMTTAGVSSITVKARSPLDDWQASWKDEHRHADPDDEDCVFEEAIAEDGWVYDRLLRCCGEDLPPKAPSLVVEASDKPYVTVHDYLTAVHPWLLPLRQNILSAMSVFNPVPAGIKLVVDCTSVDGVNIREEGEWIRGRRPTGPAVGPSLEPFASLGMQPDITLFMPHDPNTPGYDRYREFHQRLNEIGQGWERW</sequence>
<reference evidence="1" key="1">
    <citation type="journal article" date="2021" name="Nat. Commun.">
        <title>Genetic determinants of endophytism in the Arabidopsis root mycobiome.</title>
        <authorList>
            <person name="Mesny F."/>
            <person name="Miyauchi S."/>
            <person name="Thiergart T."/>
            <person name="Pickel B."/>
            <person name="Atanasova L."/>
            <person name="Karlsson M."/>
            <person name="Huettel B."/>
            <person name="Barry K.W."/>
            <person name="Haridas S."/>
            <person name="Chen C."/>
            <person name="Bauer D."/>
            <person name="Andreopoulos W."/>
            <person name="Pangilinan J."/>
            <person name="LaButti K."/>
            <person name="Riley R."/>
            <person name="Lipzen A."/>
            <person name="Clum A."/>
            <person name="Drula E."/>
            <person name="Henrissat B."/>
            <person name="Kohler A."/>
            <person name="Grigoriev I.V."/>
            <person name="Martin F.M."/>
            <person name="Hacquard S."/>
        </authorList>
    </citation>
    <scope>NUCLEOTIDE SEQUENCE</scope>
    <source>
        <strain evidence="1">FSSC 5 MPI-SDFR-AT-0091</strain>
    </source>
</reference>
<organism evidence="1 2">
    <name type="scientific">Fusarium solani</name>
    <name type="common">Filamentous fungus</name>
    <dbReference type="NCBI Taxonomy" id="169388"/>
    <lineage>
        <taxon>Eukaryota</taxon>
        <taxon>Fungi</taxon>
        <taxon>Dikarya</taxon>
        <taxon>Ascomycota</taxon>
        <taxon>Pezizomycotina</taxon>
        <taxon>Sordariomycetes</taxon>
        <taxon>Hypocreomycetidae</taxon>
        <taxon>Hypocreales</taxon>
        <taxon>Nectriaceae</taxon>
        <taxon>Fusarium</taxon>
        <taxon>Fusarium solani species complex</taxon>
    </lineage>
</organism>
<dbReference type="EMBL" id="JAGTJS010000049">
    <property type="protein sequence ID" value="KAH7225268.1"/>
    <property type="molecule type" value="Genomic_DNA"/>
</dbReference>
<name>A0A9P9G0X6_FUSSL</name>
<dbReference type="Proteomes" id="UP000736672">
    <property type="component" value="Unassembled WGS sequence"/>
</dbReference>
<dbReference type="AlphaFoldDB" id="A0A9P9G0X6"/>
<evidence type="ECO:0000313" key="1">
    <source>
        <dbReference type="EMBL" id="KAH7225268.1"/>
    </source>
</evidence>
<gene>
    <name evidence="1" type="ORF">B0J15DRAFT_456805</name>
</gene>
<evidence type="ECO:0000313" key="2">
    <source>
        <dbReference type="Proteomes" id="UP000736672"/>
    </source>
</evidence>
<keyword evidence="2" id="KW-1185">Reference proteome</keyword>
<protein>
    <submittedName>
        <fullName evidence="1">Uncharacterized protein</fullName>
    </submittedName>
</protein>
<dbReference type="OrthoDB" id="3944545at2759"/>